<name>A0A1W6MX59_9HYPH</name>
<dbReference type="InterPro" id="IPR032568">
    <property type="entry name" value="DUF4926"/>
</dbReference>
<organism evidence="1 2">
    <name type="scientific">Methylocystis bryophila</name>
    <dbReference type="NCBI Taxonomy" id="655015"/>
    <lineage>
        <taxon>Bacteria</taxon>
        <taxon>Pseudomonadati</taxon>
        <taxon>Pseudomonadota</taxon>
        <taxon>Alphaproteobacteria</taxon>
        <taxon>Hyphomicrobiales</taxon>
        <taxon>Methylocystaceae</taxon>
        <taxon>Methylocystis</taxon>
    </lineage>
</organism>
<protein>
    <recommendedName>
        <fullName evidence="3">DUF4926 domain-containing protein</fullName>
    </recommendedName>
</protein>
<gene>
    <name evidence="1" type="ORF">B1812_15015</name>
</gene>
<reference evidence="1 2" key="1">
    <citation type="submission" date="2017-02" db="EMBL/GenBank/DDBJ databases">
        <authorList>
            <person name="Peterson S.W."/>
        </authorList>
    </citation>
    <scope>NUCLEOTIDE SEQUENCE [LARGE SCALE GENOMIC DNA]</scope>
    <source>
        <strain evidence="1 2">S285</strain>
    </source>
</reference>
<dbReference type="Pfam" id="PF16277">
    <property type="entry name" value="DUF4926"/>
    <property type="match status" value="1"/>
</dbReference>
<evidence type="ECO:0008006" key="3">
    <source>
        <dbReference type="Google" id="ProtNLM"/>
    </source>
</evidence>
<dbReference type="RefSeq" id="WP_085772302.1">
    <property type="nucleotide sequence ID" value="NZ_AP027149.1"/>
</dbReference>
<dbReference type="STRING" id="655015.B1812_15015"/>
<evidence type="ECO:0000313" key="2">
    <source>
        <dbReference type="Proteomes" id="UP000193978"/>
    </source>
</evidence>
<dbReference type="EMBL" id="CP019948">
    <property type="protein sequence ID" value="ARN82178.1"/>
    <property type="molecule type" value="Genomic_DNA"/>
</dbReference>
<dbReference type="Proteomes" id="UP000193978">
    <property type="component" value="Chromosome"/>
</dbReference>
<dbReference type="OrthoDB" id="27224at2"/>
<accession>A0A1W6MX59</accession>
<dbReference type="AlphaFoldDB" id="A0A1W6MX59"/>
<dbReference type="KEGG" id="mbry:B1812_15015"/>
<keyword evidence="2" id="KW-1185">Reference proteome</keyword>
<proteinExistence type="predicted"/>
<evidence type="ECO:0000313" key="1">
    <source>
        <dbReference type="EMBL" id="ARN82178.1"/>
    </source>
</evidence>
<sequence length="70" mass="7660">MLLSLYESVVLAVDLPEKGLKAGTRGAIIDVHEQPTAAYEVEFFDADGNTIDWFTVTPEQVQLALGTVKH</sequence>